<gene>
    <name evidence="1" type="ORF">SERLADRAFT_469150</name>
</gene>
<dbReference type="GeneID" id="18819540"/>
<dbReference type="RefSeq" id="XP_007319076.1">
    <property type="nucleotide sequence ID" value="XM_007319014.1"/>
</dbReference>
<reference evidence="2" key="1">
    <citation type="journal article" date="2011" name="Science">
        <title>The plant cell wall-decomposing machinery underlies the functional diversity of forest fungi.</title>
        <authorList>
            <person name="Eastwood D.C."/>
            <person name="Floudas D."/>
            <person name="Binder M."/>
            <person name="Majcherczyk A."/>
            <person name="Schneider P."/>
            <person name="Aerts A."/>
            <person name="Asiegbu F.O."/>
            <person name="Baker S.E."/>
            <person name="Barry K."/>
            <person name="Bendiksby M."/>
            <person name="Blumentritt M."/>
            <person name="Coutinho P.M."/>
            <person name="Cullen D."/>
            <person name="de Vries R.P."/>
            <person name="Gathman A."/>
            <person name="Goodell B."/>
            <person name="Henrissat B."/>
            <person name="Ihrmark K."/>
            <person name="Kauserud H."/>
            <person name="Kohler A."/>
            <person name="LaButti K."/>
            <person name="Lapidus A."/>
            <person name="Lavin J.L."/>
            <person name="Lee Y.-H."/>
            <person name="Lindquist E."/>
            <person name="Lilly W."/>
            <person name="Lucas S."/>
            <person name="Morin E."/>
            <person name="Murat C."/>
            <person name="Oguiza J.A."/>
            <person name="Park J."/>
            <person name="Pisabarro A.G."/>
            <person name="Riley R."/>
            <person name="Rosling A."/>
            <person name="Salamov A."/>
            <person name="Schmidt O."/>
            <person name="Schmutz J."/>
            <person name="Skrede I."/>
            <person name="Stenlid J."/>
            <person name="Wiebenga A."/>
            <person name="Xie X."/>
            <person name="Kuees U."/>
            <person name="Hibbett D.S."/>
            <person name="Hoffmeister D."/>
            <person name="Hoegberg N."/>
            <person name="Martin F."/>
            <person name="Grigoriev I.V."/>
            <person name="Watkinson S.C."/>
        </authorList>
    </citation>
    <scope>NUCLEOTIDE SEQUENCE [LARGE SCALE GENOMIC DNA]</scope>
    <source>
        <strain evidence="2">S7.9</strain>
    </source>
</reference>
<dbReference type="Proteomes" id="UP000008064">
    <property type="component" value="Unassembled WGS sequence"/>
</dbReference>
<evidence type="ECO:0000313" key="2">
    <source>
        <dbReference type="Proteomes" id="UP000008064"/>
    </source>
</evidence>
<dbReference type="EMBL" id="GL945434">
    <property type="protein sequence ID" value="EGO25057.1"/>
    <property type="molecule type" value="Genomic_DNA"/>
</dbReference>
<accession>F8NWT7</accession>
<dbReference type="AlphaFoldDB" id="F8NWT7"/>
<name>F8NWT7_SERL9</name>
<dbReference type="KEGG" id="sla:SERLADRAFT_469150"/>
<organism evidence="2">
    <name type="scientific">Serpula lacrymans var. lacrymans (strain S7.9)</name>
    <name type="common">Dry rot fungus</name>
    <dbReference type="NCBI Taxonomy" id="578457"/>
    <lineage>
        <taxon>Eukaryota</taxon>
        <taxon>Fungi</taxon>
        <taxon>Dikarya</taxon>
        <taxon>Basidiomycota</taxon>
        <taxon>Agaricomycotina</taxon>
        <taxon>Agaricomycetes</taxon>
        <taxon>Agaricomycetidae</taxon>
        <taxon>Boletales</taxon>
        <taxon>Coniophorineae</taxon>
        <taxon>Serpulaceae</taxon>
        <taxon>Serpula</taxon>
    </lineage>
</organism>
<proteinExistence type="predicted"/>
<evidence type="ECO:0000313" key="1">
    <source>
        <dbReference type="EMBL" id="EGO25057.1"/>
    </source>
</evidence>
<dbReference type="HOGENOM" id="CLU_2265360_0_0_1"/>
<sequence>MAIRWCGDYFSPLLKSFTGVILDFILGLEDFPPELSRWDFYDFVDSGSGPQTVYQCNLTCLICNDSDVSEAQCNPIAPHLTSPVAQNKPWNTPLLVQRQRQLR</sequence>
<protein>
    <submittedName>
        <fullName evidence="1">Uncharacterized protein</fullName>
    </submittedName>
</protein>